<reference evidence="12" key="2">
    <citation type="submission" date="2025-08" db="UniProtKB">
        <authorList>
            <consortium name="RefSeq"/>
        </authorList>
    </citation>
    <scope>IDENTIFICATION</scope>
    <source>
        <strain evidence="12">14028-0561.14</strain>
        <tissue evidence="12">Whole fly</tissue>
    </source>
</reference>
<dbReference type="Proteomes" id="UP001652661">
    <property type="component" value="Chromosome 2R"/>
</dbReference>
<evidence type="ECO:0000256" key="9">
    <source>
        <dbReference type="ARBA" id="ARBA00023224"/>
    </source>
</evidence>
<keyword evidence="9 10" id="KW-0807">Transducer</keyword>
<evidence type="ECO:0000256" key="6">
    <source>
        <dbReference type="ARBA" id="ARBA00022989"/>
    </source>
</evidence>
<dbReference type="AlphaFoldDB" id="A0A6P4I616"/>
<comment type="similarity">
    <text evidence="10">Belongs to the insect chemoreceptor superfamily. Heteromeric odorant receptor channel (TC 1.A.69) family.</text>
</comment>
<comment type="caution">
    <text evidence="10">Lacks conserved residue(s) required for the propagation of feature annotation.</text>
</comment>
<keyword evidence="4 10" id="KW-0812">Transmembrane</keyword>
<dbReference type="PANTHER" id="PTHR21137">
    <property type="entry name" value="ODORANT RECEPTOR"/>
    <property type="match status" value="1"/>
</dbReference>
<keyword evidence="6 10" id="KW-1133">Transmembrane helix</keyword>
<dbReference type="InterPro" id="IPR004117">
    <property type="entry name" value="7tm6_olfct_rcpt"/>
</dbReference>
<feature type="transmembrane region" description="Helical" evidence="10">
    <location>
        <begin position="384"/>
        <end position="410"/>
    </location>
</feature>
<accession>A0A6P4I616</accession>
<proteinExistence type="inferred from homology"/>
<evidence type="ECO:0000256" key="1">
    <source>
        <dbReference type="ARBA" id="ARBA00004651"/>
    </source>
</evidence>
<keyword evidence="3 10" id="KW-0716">Sensory transduction</keyword>
<protein>
    <recommendedName>
        <fullName evidence="10">Odorant receptor</fullName>
    </recommendedName>
</protein>
<dbReference type="OrthoDB" id="6597368at2759"/>
<keyword evidence="8 10" id="KW-0675">Receptor</keyword>
<keyword evidence="2" id="KW-1003">Cell membrane</keyword>
<dbReference type="GO" id="GO:0005549">
    <property type="term" value="F:odorant binding"/>
    <property type="evidence" value="ECO:0007669"/>
    <property type="project" value="InterPro"/>
</dbReference>
<dbReference type="GO" id="GO:0005886">
    <property type="term" value="C:plasma membrane"/>
    <property type="evidence" value="ECO:0007669"/>
    <property type="project" value="UniProtKB-SubCell"/>
</dbReference>
<evidence type="ECO:0000256" key="8">
    <source>
        <dbReference type="ARBA" id="ARBA00023170"/>
    </source>
</evidence>
<dbReference type="GO" id="GO:0004984">
    <property type="term" value="F:olfactory receptor activity"/>
    <property type="evidence" value="ECO:0007669"/>
    <property type="project" value="InterPro"/>
</dbReference>
<reference evidence="11" key="1">
    <citation type="submission" date="2025-05" db="UniProtKB">
        <authorList>
            <consortium name="RefSeq"/>
        </authorList>
    </citation>
    <scope>NUCLEOTIDE SEQUENCE [LARGE SCALE GENOMIC DNA]</scope>
    <source>
        <strain evidence="11">14028-0561.14</strain>
    </source>
</reference>
<keyword evidence="5 10" id="KW-0552">Olfaction</keyword>
<feature type="transmembrane region" description="Helical" evidence="10">
    <location>
        <begin position="167"/>
        <end position="190"/>
    </location>
</feature>
<feature type="transmembrane region" description="Helical" evidence="10">
    <location>
        <begin position="68"/>
        <end position="89"/>
    </location>
</feature>
<name>A0A6P4I616_DROKI</name>
<keyword evidence="7 10" id="KW-0472">Membrane</keyword>
<dbReference type="GO" id="GO:0007165">
    <property type="term" value="P:signal transduction"/>
    <property type="evidence" value="ECO:0007669"/>
    <property type="project" value="UniProtKB-KW"/>
</dbReference>
<comment type="subcellular location">
    <subcellularLocation>
        <location evidence="1 10">Cell membrane</location>
        <topology evidence="1 10">Multi-pass membrane protein</topology>
    </subcellularLocation>
</comment>
<evidence type="ECO:0000256" key="10">
    <source>
        <dbReference type="RuleBase" id="RU351113"/>
    </source>
</evidence>
<dbReference type="Pfam" id="PF02949">
    <property type="entry name" value="7tm_6"/>
    <property type="match status" value="1"/>
</dbReference>
<evidence type="ECO:0000313" key="12">
    <source>
        <dbReference type="RefSeq" id="XP_017024342.1"/>
    </source>
</evidence>
<evidence type="ECO:0000256" key="3">
    <source>
        <dbReference type="ARBA" id="ARBA00022606"/>
    </source>
</evidence>
<organism evidence="11 12">
    <name type="scientific">Drosophila kikkawai</name>
    <name type="common">Fruit fly</name>
    <dbReference type="NCBI Taxonomy" id="30033"/>
    <lineage>
        <taxon>Eukaryota</taxon>
        <taxon>Metazoa</taxon>
        <taxon>Ecdysozoa</taxon>
        <taxon>Arthropoda</taxon>
        <taxon>Hexapoda</taxon>
        <taxon>Insecta</taxon>
        <taxon>Pterygota</taxon>
        <taxon>Neoptera</taxon>
        <taxon>Endopterygota</taxon>
        <taxon>Diptera</taxon>
        <taxon>Brachycera</taxon>
        <taxon>Muscomorpha</taxon>
        <taxon>Ephydroidea</taxon>
        <taxon>Drosophilidae</taxon>
        <taxon>Drosophila</taxon>
        <taxon>Sophophora</taxon>
    </lineage>
</organism>
<feature type="transmembrane region" description="Helical" evidence="10">
    <location>
        <begin position="210"/>
        <end position="232"/>
    </location>
</feature>
<keyword evidence="11" id="KW-1185">Reference proteome</keyword>
<evidence type="ECO:0000256" key="4">
    <source>
        <dbReference type="ARBA" id="ARBA00022692"/>
    </source>
</evidence>
<dbReference type="RefSeq" id="XP_017024342.1">
    <property type="nucleotide sequence ID" value="XM_017168853.2"/>
</dbReference>
<dbReference type="PANTHER" id="PTHR21137:SF35">
    <property type="entry name" value="ODORANT RECEPTOR 19A-RELATED"/>
    <property type="match status" value="1"/>
</dbReference>
<gene>
    <name evidence="12" type="primary">Or45a</name>
</gene>
<sequence>MADALANGNFTRFGLGISDKIRKQIYLLISTLCVQIRSNVRYFAVQRRALEIVGFDPSTPQLKLKHPIWAGILVLSLVSHNWPMAVYALQDLSDLTRLTDNFAVVMQGSLSTFKFLAIVMKRRRIGTLIHRLHQLNEEGIRSSFKGKELILEENQLDKYVSKAFRNAAYGVIVASAIAPMLLGLLGYLRVGIFSPTTPMEFNFWLDESRAIYYWPIYVWGVLGVAAAAWLAIATDTLFSWLAHNVVAQFRLLELLLEQKDDPEEVYLVKFIHRHRLALELAEELSSIFAEIVFVKYMLSYLQLCMLAFRFSRSGWSSQVPFRAAFLVAIVIQLSSYCYGGEYLKQQSLGISEAVYAHSDWPEMEPKRRRLWQMIIMRAQRPAKIFGYMFYVDLPLLLWVTRTAGSFLALLRTFAS</sequence>
<evidence type="ECO:0000256" key="2">
    <source>
        <dbReference type="ARBA" id="ARBA00022475"/>
    </source>
</evidence>
<evidence type="ECO:0000256" key="7">
    <source>
        <dbReference type="ARBA" id="ARBA00023136"/>
    </source>
</evidence>
<feature type="transmembrane region" description="Helical" evidence="10">
    <location>
        <begin position="101"/>
        <end position="120"/>
    </location>
</feature>
<evidence type="ECO:0000256" key="5">
    <source>
        <dbReference type="ARBA" id="ARBA00022725"/>
    </source>
</evidence>
<evidence type="ECO:0000313" key="11">
    <source>
        <dbReference type="Proteomes" id="UP001652661"/>
    </source>
</evidence>